<dbReference type="GO" id="GO:0000812">
    <property type="term" value="C:Swr1 complex"/>
    <property type="evidence" value="ECO:0007669"/>
    <property type="project" value="TreeGrafter"/>
</dbReference>
<dbReference type="PROSITE" id="PS51192">
    <property type="entry name" value="HELICASE_ATP_BIND_1"/>
    <property type="match status" value="1"/>
</dbReference>
<dbReference type="GO" id="GO:0016887">
    <property type="term" value="F:ATP hydrolysis activity"/>
    <property type="evidence" value="ECO:0007669"/>
    <property type="project" value="TreeGrafter"/>
</dbReference>
<dbReference type="STRING" id="554055.A0A2P6VJP9"/>
<comment type="caution">
    <text evidence="15">The sequence shown here is derived from an EMBL/GenBank/DDBJ whole genome shotgun (WGS) entry which is preliminary data.</text>
</comment>
<feature type="compositionally biased region" description="Acidic residues" evidence="11">
    <location>
        <begin position="409"/>
        <end position="424"/>
    </location>
</feature>
<evidence type="ECO:0000256" key="2">
    <source>
        <dbReference type="ARBA" id="ARBA00009220"/>
    </source>
</evidence>
<keyword evidence="9" id="KW-0539">Nucleus</keyword>
<dbReference type="GO" id="GO:0006338">
    <property type="term" value="P:chromatin remodeling"/>
    <property type="evidence" value="ECO:0007669"/>
    <property type="project" value="TreeGrafter"/>
</dbReference>
<feature type="region of interest" description="Disordered" evidence="11">
    <location>
        <begin position="1840"/>
        <end position="1862"/>
    </location>
</feature>
<dbReference type="InterPro" id="IPR027417">
    <property type="entry name" value="P-loop_NTPase"/>
</dbReference>
<evidence type="ECO:0000256" key="6">
    <source>
        <dbReference type="ARBA" id="ARBA00022840"/>
    </source>
</evidence>
<dbReference type="SMART" id="SM00573">
    <property type="entry name" value="HSA"/>
    <property type="match status" value="1"/>
</dbReference>
<feature type="compositionally biased region" description="Gly residues" evidence="11">
    <location>
        <begin position="1416"/>
        <end position="1429"/>
    </location>
</feature>
<keyword evidence="5" id="KW-0347">Helicase</keyword>
<evidence type="ECO:0000259" key="14">
    <source>
        <dbReference type="PROSITE" id="PS51204"/>
    </source>
</evidence>
<feature type="compositionally biased region" description="Acidic residues" evidence="11">
    <location>
        <begin position="518"/>
        <end position="530"/>
    </location>
</feature>
<feature type="compositionally biased region" description="Low complexity" evidence="11">
    <location>
        <begin position="531"/>
        <end position="541"/>
    </location>
</feature>
<evidence type="ECO:0000313" key="16">
    <source>
        <dbReference type="Proteomes" id="UP000239649"/>
    </source>
</evidence>
<dbReference type="Gene3D" id="1.20.120.850">
    <property type="entry name" value="SWI2/SNF2 ATPases, N-terminal domain"/>
    <property type="match status" value="1"/>
</dbReference>
<feature type="region of interest" description="Disordered" evidence="11">
    <location>
        <begin position="207"/>
        <end position="322"/>
    </location>
</feature>
<dbReference type="InterPro" id="IPR000330">
    <property type="entry name" value="SNF2_N"/>
</dbReference>
<feature type="compositionally biased region" description="Low complexity" evidence="11">
    <location>
        <begin position="553"/>
        <end position="568"/>
    </location>
</feature>
<feature type="compositionally biased region" description="Low complexity" evidence="11">
    <location>
        <begin position="251"/>
        <end position="266"/>
    </location>
</feature>
<dbReference type="SMART" id="SM00490">
    <property type="entry name" value="HELICc"/>
    <property type="match status" value="1"/>
</dbReference>
<dbReference type="GO" id="GO:0004386">
    <property type="term" value="F:helicase activity"/>
    <property type="evidence" value="ECO:0007669"/>
    <property type="project" value="UniProtKB-KW"/>
</dbReference>
<dbReference type="PROSITE" id="PS51204">
    <property type="entry name" value="HSA"/>
    <property type="match status" value="1"/>
</dbReference>
<dbReference type="GO" id="GO:0042393">
    <property type="term" value="F:histone binding"/>
    <property type="evidence" value="ECO:0007669"/>
    <property type="project" value="TreeGrafter"/>
</dbReference>
<dbReference type="PROSITE" id="PS51194">
    <property type="entry name" value="HELICASE_CTER"/>
    <property type="match status" value="1"/>
</dbReference>
<dbReference type="InterPro" id="IPR014001">
    <property type="entry name" value="Helicase_ATP-bd"/>
</dbReference>
<dbReference type="OrthoDB" id="372624at2759"/>
<feature type="region of interest" description="Disordered" evidence="11">
    <location>
        <begin position="1374"/>
        <end position="1463"/>
    </location>
</feature>
<dbReference type="Pfam" id="PF00271">
    <property type="entry name" value="Helicase_C"/>
    <property type="match status" value="1"/>
</dbReference>
<feature type="compositionally biased region" description="Acidic residues" evidence="11">
    <location>
        <begin position="481"/>
        <end position="493"/>
    </location>
</feature>
<evidence type="ECO:0000256" key="3">
    <source>
        <dbReference type="ARBA" id="ARBA00022741"/>
    </source>
</evidence>
<feature type="compositionally biased region" description="Acidic residues" evidence="11">
    <location>
        <begin position="310"/>
        <end position="322"/>
    </location>
</feature>
<feature type="coiled-coil region" evidence="10">
    <location>
        <begin position="1520"/>
        <end position="1575"/>
    </location>
</feature>
<feature type="domain" description="Helicase C-terminal" evidence="13">
    <location>
        <begin position="1181"/>
        <end position="1339"/>
    </location>
</feature>
<keyword evidence="7" id="KW-0156">Chromatin regulator</keyword>
<dbReference type="PANTHER" id="PTHR45685">
    <property type="entry name" value="HELICASE SRCAP-RELATED"/>
    <property type="match status" value="1"/>
</dbReference>
<feature type="region of interest" description="Disordered" evidence="11">
    <location>
        <begin position="16"/>
        <end position="53"/>
    </location>
</feature>
<dbReference type="GO" id="GO:0005524">
    <property type="term" value="F:ATP binding"/>
    <property type="evidence" value="ECO:0007669"/>
    <property type="project" value="UniProtKB-KW"/>
</dbReference>
<organism evidence="15 16">
    <name type="scientific">Micractinium conductrix</name>
    <dbReference type="NCBI Taxonomy" id="554055"/>
    <lineage>
        <taxon>Eukaryota</taxon>
        <taxon>Viridiplantae</taxon>
        <taxon>Chlorophyta</taxon>
        <taxon>core chlorophytes</taxon>
        <taxon>Trebouxiophyceae</taxon>
        <taxon>Chlorellales</taxon>
        <taxon>Chlorellaceae</taxon>
        <taxon>Chlorella clade</taxon>
        <taxon>Micractinium</taxon>
    </lineage>
</organism>
<feature type="domain" description="HSA" evidence="14">
    <location>
        <begin position="70"/>
        <end position="144"/>
    </location>
</feature>
<evidence type="ECO:0000256" key="11">
    <source>
        <dbReference type="SAM" id="MobiDB-lite"/>
    </source>
</evidence>
<proteinExistence type="inferred from homology"/>
<dbReference type="GO" id="GO:0003677">
    <property type="term" value="F:DNA binding"/>
    <property type="evidence" value="ECO:0007669"/>
    <property type="project" value="UniProtKB-KW"/>
</dbReference>
<keyword evidence="4" id="KW-0378">Hydrolase</keyword>
<evidence type="ECO:0000256" key="5">
    <source>
        <dbReference type="ARBA" id="ARBA00022806"/>
    </source>
</evidence>
<comment type="similarity">
    <text evidence="2">Belongs to the SNF2/RAD54 helicase family. SWR1 subfamily.</text>
</comment>
<feature type="compositionally biased region" description="Acidic residues" evidence="11">
    <location>
        <begin position="282"/>
        <end position="296"/>
    </location>
</feature>
<accession>A0A2P6VJP9</accession>
<keyword evidence="10" id="KW-0175">Coiled coil</keyword>
<name>A0A2P6VJP9_9CHLO</name>
<evidence type="ECO:0000259" key="13">
    <source>
        <dbReference type="PROSITE" id="PS51194"/>
    </source>
</evidence>
<dbReference type="CDD" id="cd18793">
    <property type="entry name" value="SF2_C_SNF"/>
    <property type="match status" value="1"/>
</dbReference>
<protein>
    <submittedName>
        <fullName evidence="15">PHOTOPERIOD-INDEPENDENT EARLY FLOWERING 1 isoform X1</fullName>
    </submittedName>
</protein>
<dbReference type="Gene3D" id="3.40.50.10810">
    <property type="entry name" value="Tandem AAA-ATPase domain"/>
    <property type="match status" value="1"/>
</dbReference>
<dbReference type="InterPro" id="IPR038718">
    <property type="entry name" value="SNF2-like_sf"/>
</dbReference>
<dbReference type="Proteomes" id="UP000239649">
    <property type="component" value="Unassembled WGS sequence"/>
</dbReference>
<dbReference type="CDD" id="cd18003">
    <property type="entry name" value="DEXQc_SRCAP"/>
    <property type="match status" value="1"/>
</dbReference>
<feature type="compositionally biased region" description="Low complexity" evidence="11">
    <location>
        <begin position="1644"/>
        <end position="1657"/>
    </location>
</feature>
<evidence type="ECO:0000256" key="1">
    <source>
        <dbReference type="ARBA" id="ARBA00004123"/>
    </source>
</evidence>
<dbReference type="EMBL" id="LHPF02000005">
    <property type="protein sequence ID" value="PSC74331.1"/>
    <property type="molecule type" value="Genomic_DNA"/>
</dbReference>
<evidence type="ECO:0000259" key="12">
    <source>
        <dbReference type="PROSITE" id="PS51192"/>
    </source>
</evidence>
<evidence type="ECO:0000313" key="15">
    <source>
        <dbReference type="EMBL" id="PSC74331.1"/>
    </source>
</evidence>
<feature type="compositionally biased region" description="Pro residues" evidence="11">
    <location>
        <begin position="1845"/>
        <end position="1859"/>
    </location>
</feature>
<feature type="region of interest" description="Disordered" evidence="11">
    <location>
        <begin position="1636"/>
        <end position="1671"/>
    </location>
</feature>
<reference evidence="15 16" key="1">
    <citation type="journal article" date="2018" name="Plant J.">
        <title>Genome sequences of Chlorella sorokiniana UTEX 1602 and Micractinium conductrix SAG 241.80: implications to maltose excretion by a green alga.</title>
        <authorList>
            <person name="Arriola M.B."/>
            <person name="Velmurugan N."/>
            <person name="Zhang Y."/>
            <person name="Plunkett M.H."/>
            <person name="Hondzo H."/>
            <person name="Barney B.M."/>
        </authorList>
    </citation>
    <scope>NUCLEOTIDE SEQUENCE [LARGE SCALE GENOMIC DNA]</scope>
    <source>
        <strain evidence="15 16">SAG 241.80</strain>
    </source>
</reference>
<feature type="compositionally biased region" description="Basic and acidic residues" evidence="11">
    <location>
        <begin position="1380"/>
        <end position="1393"/>
    </location>
</feature>
<dbReference type="SMART" id="SM00487">
    <property type="entry name" value="DEXDc"/>
    <property type="match status" value="1"/>
</dbReference>
<evidence type="ECO:0000256" key="8">
    <source>
        <dbReference type="ARBA" id="ARBA00023125"/>
    </source>
</evidence>
<feature type="region of interest" description="Disordered" evidence="11">
    <location>
        <begin position="341"/>
        <end position="493"/>
    </location>
</feature>
<dbReference type="InterPro" id="IPR049730">
    <property type="entry name" value="SNF2/RAD54-like_C"/>
</dbReference>
<feature type="compositionally biased region" description="Low complexity" evidence="11">
    <location>
        <begin position="359"/>
        <end position="373"/>
    </location>
</feature>
<keyword evidence="8" id="KW-0238">DNA-binding</keyword>
<gene>
    <name evidence="15" type="ORF">C2E20_2510</name>
</gene>
<evidence type="ECO:0000256" key="10">
    <source>
        <dbReference type="SAM" id="Coils"/>
    </source>
</evidence>
<feature type="compositionally biased region" description="Basic and acidic residues" evidence="11">
    <location>
        <begin position="29"/>
        <end position="53"/>
    </location>
</feature>
<feature type="compositionally biased region" description="Acidic residues" evidence="11">
    <location>
        <begin position="384"/>
        <end position="400"/>
    </location>
</feature>
<feature type="compositionally biased region" description="Low complexity" evidence="11">
    <location>
        <begin position="1435"/>
        <end position="1455"/>
    </location>
</feature>
<feature type="compositionally biased region" description="Acidic residues" evidence="11">
    <location>
        <begin position="444"/>
        <end position="469"/>
    </location>
</feature>
<keyword evidence="6" id="KW-0067">ATP-binding</keyword>
<dbReference type="InterPro" id="IPR050520">
    <property type="entry name" value="INO80/SWR1_helicase"/>
</dbReference>
<evidence type="ECO:0000256" key="7">
    <source>
        <dbReference type="ARBA" id="ARBA00022853"/>
    </source>
</evidence>
<dbReference type="SUPFAM" id="SSF52540">
    <property type="entry name" value="P-loop containing nucleoside triphosphate hydrolases"/>
    <property type="match status" value="2"/>
</dbReference>
<dbReference type="FunFam" id="1.20.120.850:FF:000012">
    <property type="entry name" value="protein PHOTOPERIOD-INDEPENDENT EARLY FLOWERING 1 isoform X3"/>
    <property type="match status" value="1"/>
</dbReference>
<feature type="compositionally biased region" description="Low complexity" evidence="11">
    <location>
        <begin position="16"/>
        <end position="28"/>
    </location>
</feature>
<feature type="region of interest" description="Disordered" evidence="11">
    <location>
        <begin position="516"/>
        <end position="585"/>
    </location>
</feature>
<dbReference type="InterPro" id="IPR001650">
    <property type="entry name" value="Helicase_C-like"/>
</dbReference>
<feature type="domain" description="Helicase ATP-binding" evidence="12">
    <location>
        <begin position="637"/>
        <end position="802"/>
    </location>
</feature>
<comment type="subcellular location">
    <subcellularLocation>
        <location evidence="1">Nucleus</location>
    </subcellularLocation>
</comment>
<sequence>MADLQAAAAHVAAAAAAVSGEAAPLSAEEQQRQQEEEEAQRREAAEERRREDGVLAEARRIREALGAAKVAPCPEPKRGKSHWDCLLEEMTWLAKEFAKERTWKLKTAKRVAVAAQRSNMDLESRVIVRQQQQEKEIRKRAAWIAKEVLGFWSKAQRVVLYKVRSEVEAKKKEVMDRQLDFLLGQTQKYSSMLAGRLKGEEAERLRAAGGVKRNPTPTAPGSPPDSSAAPGGGGGGTASAAAAARPRRAAAARGVSPALPASAAVSGTAARDDESADYRSGEDDDADNEATIEEEVALAAAEGRDVQREEVEEVAGLDEEAELPLEELLARYGNYHLHAAAAGEASEGEDGDEVEEGEGSPSAAAAAAGAASDAESDRQQQQGEEGEEEGTAALLEEAEGEPAGGAAAAEDEGTAALLEEEPSEGGDGVGPSKPAGATQAAAGEGEEDEDEYQGDEDDADNEATIEEELALAAAEGRDVEREEVEEVAGLDEEAELPLEELLARYGNYHLHASAAGEASEDGGVEDEEIADASPAPAAAAPRVVVKREDGAEAEPAGAAAGRRQPAGASVKGEEGAEEEEGIKGENEEERIHNALAQMAELQPLGTTLATAHVVTKAPFLIKGQLREYQQIGLDWLVTLYHKRLNGILADEMGLGKTIQTIALLAHLACEKGDWGPHLVVVPTSVMLNWEMEFKKWCPAFKLLTYYGGVKERAAKRQGWSKPNAFHVCITSYTLVLQDARVFKRKKWKYLILDEAHMIKNWKSQRWQTLLNFNSKRRLLITGTPLQNDLMELWSLMHFLMPQVFASHAQFKDWFSNPLTGMVEGSAEMNRAIVERLHAVLRPFLLRRLKKDVEKQLPGKHEHVMYCRLSKRQRKLYEEYMASGNTRATLASGNFLGIMNCLMQLRKVCNHPDLFEGRPIVSAYDMQPLELRLPNAVPWALERRRPLQGVTLSPFLVLPPGMAAWEAQAVAELALVVAAFAAPATQPEQDTELLLGAGAGAGGGGSLLAALPWRPSPAALQAVVASVRELAAARRQWRAERTAALGGLSVGRTAQQVVLGDELARLLRIELPAQAVHVRSRRPGHLADIPNPLLDLIKLPERRAAEQGQMLRTFCCAIPKARAPPVELVCSHPDASLVNAAARRAQALSQTWFERSGLLHVPRIRTQLFFPDRRLIQFDCGKLQELAVLLARLKAGGHKCLIFTQMSKMLDVLENFLNLHAHTYVRLDGATKPEQRQILTQRFNSDPKLFCFILSTRSGGVGMNLIGADTVIFYDSDWNPAMDAQAQDRCHRIGQTREVHIYRLVSEHTIEENILKKSDQKRQLDWLAIQSGGFTTDTLAGLDPTALLGGGAGGSGMSADEIKAAMRAAEDEGDVAAAAAAEKEAAAEMDEFTKEPAPGQTDGGAAGDDDTQTRDSAGGGAAAGGSGAGGATTSKETTPAPAAAAAGGEAAPAPAATEEEEMREMAALAGGAQGSIAQLEAALRPVERYAVRFVELEAPSLDKQQLQAQVEQAYKVEEFDVQRMEAAEEEREAEIDEDEEANLAADWDEDHAVKAYKREQEAVQEAERQREQAERDWLKRYYLDLGMDPETATAAAAGDPVAQNAAIPLIAQREADQRAAQHKALTALLAQQAAAAPAGGGGGAAAPSGKATRGAAARSSRRGSGSGAGVAAWEEADTAGSARGDDGPASKRHRVLLPLRPYSQPWEPAEDLVLCCAVALLLDRGHPLGDAVYAAAAGALAAGAAASSPAGVDVAAAAGRKRPAPACRARYAALCAARGGKENRGAAVAALRSQLRHQLGAGSGGAKAVAVVTALLSREAASRGGAGQAGLAASLQQHLQTLVPGGTPPPPGLPPPPPGGVPLAQAQQLAAAVQRRCAPAALVAGRLPSILEAARAGGAQAAHTAVVDSFARLPAAGVMASTHGVAQQQFVVPLPMQQQLGQPWAQQQQLGQPWAQQQQLAPAAGLSPAGGAPLPVAALAAFGLTGAQQQQQQPFFFPHQ</sequence>
<dbReference type="Pfam" id="PF07529">
    <property type="entry name" value="HSA"/>
    <property type="match status" value="1"/>
</dbReference>
<dbReference type="InterPro" id="IPR014012">
    <property type="entry name" value="HSA_dom"/>
</dbReference>
<feature type="compositionally biased region" description="Acidic residues" evidence="11">
    <location>
        <begin position="346"/>
        <end position="358"/>
    </location>
</feature>
<dbReference type="Gene3D" id="3.40.50.300">
    <property type="entry name" value="P-loop containing nucleotide triphosphate hydrolases"/>
    <property type="match status" value="1"/>
</dbReference>
<evidence type="ECO:0000256" key="9">
    <source>
        <dbReference type="ARBA" id="ARBA00023242"/>
    </source>
</evidence>
<dbReference type="PANTHER" id="PTHR45685:SF1">
    <property type="entry name" value="HELICASE SRCAP"/>
    <property type="match status" value="1"/>
</dbReference>
<evidence type="ECO:0000256" key="4">
    <source>
        <dbReference type="ARBA" id="ARBA00022801"/>
    </source>
</evidence>
<keyword evidence="3" id="KW-0547">Nucleotide-binding</keyword>
<dbReference type="Pfam" id="PF00176">
    <property type="entry name" value="SNF2-rel_dom"/>
    <property type="match status" value="1"/>
</dbReference>
<dbReference type="FunFam" id="3.40.50.10810:FF:000005">
    <property type="entry name" value="Photoperiod-independent early flowering 1"/>
    <property type="match status" value="1"/>
</dbReference>
<feature type="compositionally biased region" description="Basic and acidic residues" evidence="11">
    <location>
        <begin position="270"/>
        <end position="281"/>
    </location>
</feature>
<keyword evidence="16" id="KW-1185">Reference proteome</keyword>